<accession>A0A9E7CVA5</accession>
<name>T0C502_ALIAG</name>
<feature type="domain" description="Peptidase C1A papain C-terminal" evidence="1">
    <location>
        <begin position="39"/>
        <end position="225"/>
    </location>
</feature>
<dbReference type="SUPFAM" id="SSF51445">
    <property type="entry name" value="(Trans)glycosidases"/>
    <property type="match status" value="1"/>
</dbReference>
<dbReference type="eggNOG" id="COG4870">
    <property type="taxonomic scope" value="Bacteria"/>
</dbReference>
<dbReference type="Gene3D" id="3.20.20.80">
    <property type="entry name" value="Glycosidases"/>
    <property type="match status" value="1"/>
</dbReference>
<organism evidence="4 5">
    <name type="scientific">Alicyclobacillus acidoterrestris (strain ATCC 49025 / DSM 3922 / CIP 106132 / NCIMB 13137 / GD3B)</name>
    <dbReference type="NCBI Taxonomy" id="1356854"/>
    <lineage>
        <taxon>Bacteria</taxon>
        <taxon>Bacillati</taxon>
        <taxon>Bacillota</taxon>
        <taxon>Bacilli</taxon>
        <taxon>Bacillales</taxon>
        <taxon>Alicyclobacillaceae</taxon>
        <taxon>Alicyclobacillus</taxon>
    </lineage>
</organism>
<dbReference type="Pfam" id="PF01471">
    <property type="entry name" value="PG_binding_1"/>
    <property type="match status" value="1"/>
</dbReference>
<dbReference type="Gene3D" id="3.90.70.10">
    <property type="entry name" value="Cysteine proteinases"/>
    <property type="match status" value="1"/>
</dbReference>
<dbReference type="OrthoDB" id="3648721at2"/>
<dbReference type="Gene3D" id="1.10.101.10">
    <property type="entry name" value="PGBD-like superfamily/PGBD"/>
    <property type="match status" value="1"/>
</dbReference>
<dbReference type="InterPro" id="IPR036365">
    <property type="entry name" value="PGBD-like_sf"/>
</dbReference>
<feature type="domain" description="Peptidoglycan binding-like" evidence="2">
    <location>
        <begin position="603"/>
        <end position="659"/>
    </location>
</feature>
<dbReference type="SUPFAM" id="SSF54001">
    <property type="entry name" value="Cysteine proteinases"/>
    <property type="match status" value="1"/>
</dbReference>
<dbReference type="AlphaFoldDB" id="T0C502"/>
<dbReference type="InterPro" id="IPR015020">
    <property type="entry name" value="Rv2525c-like_Glyco_Hydro-like"/>
</dbReference>
<evidence type="ECO:0000313" key="4">
    <source>
        <dbReference type="EMBL" id="UNO48068.1"/>
    </source>
</evidence>
<dbReference type="KEGG" id="aaco:K1I37_15450"/>
<dbReference type="InterPro" id="IPR002477">
    <property type="entry name" value="Peptidoglycan-bd-like"/>
</dbReference>
<dbReference type="RefSeq" id="WP_021296043.1">
    <property type="nucleotide sequence ID" value="NZ_AURB01000124.1"/>
</dbReference>
<evidence type="ECO:0000259" key="3">
    <source>
        <dbReference type="Pfam" id="PF08924"/>
    </source>
</evidence>
<dbReference type="Gene3D" id="2.60.40.10">
    <property type="entry name" value="Immunoglobulins"/>
    <property type="match status" value="1"/>
</dbReference>
<gene>
    <name evidence="4" type="ORF">K1I37_15450</name>
</gene>
<dbReference type="InterPro" id="IPR038765">
    <property type="entry name" value="Papain-like_cys_pep_sf"/>
</dbReference>
<dbReference type="Pfam" id="PF00112">
    <property type="entry name" value="Peptidase_C1"/>
    <property type="match status" value="1"/>
</dbReference>
<protein>
    <submittedName>
        <fullName evidence="4">DUF1906 domain-containing protein</fullName>
    </submittedName>
</protein>
<evidence type="ECO:0000313" key="5">
    <source>
        <dbReference type="Proteomes" id="UP000829401"/>
    </source>
</evidence>
<evidence type="ECO:0000259" key="2">
    <source>
        <dbReference type="Pfam" id="PF01471"/>
    </source>
</evidence>
<dbReference type="GO" id="GO:0008234">
    <property type="term" value="F:cysteine-type peptidase activity"/>
    <property type="evidence" value="ECO:0007669"/>
    <property type="project" value="InterPro"/>
</dbReference>
<dbReference type="InterPro" id="IPR036366">
    <property type="entry name" value="PGBDSf"/>
</dbReference>
<dbReference type="STRING" id="1356854.N007_04990"/>
<dbReference type="Proteomes" id="UP000829401">
    <property type="component" value="Chromosome"/>
</dbReference>
<dbReference type="InterPro" id="IPR000668">
    <property type="entry name" value="Peptidase_C1A_C"/>
</dbReference>
<dbReference type="SUPFAM" id="SSF47090">
    <property type="entry name" value="PGBD-like"/>
    <property type="match status" value="1"/>
</dbReference>
<dbReference type="GO" id="GO:0006508">
    <property type="term" value="P:proteolysis"/>
    <property type="evidence" value="ECO:0007669"/>
    <property type="project" value="InterPro"/>
</dbReference>
<dbReference type="Pfam" id="PF08924">
    <property type="entry name" value="Rv2525c_GlyHyd-like"/>
    <property type="match status" value="1"/>
</dbReference>
<keyword evidence="5" id="KW-1185">Reference proteome</keyword>
<proteinExistence type="predicted"/>
<sequence length="753" mass="80130">MAKYLYNVAPSSSTTPTIWQTYVNSGKTLPPRANNRALYGPILNQESLGACSAFASTQWRMALHVLGGGAYERLSELADYYEERVLNGTVSSDSGATMQEAVQVLETYGAMPEADDPYDPNYAKDFTQAPPNDWDASLKLLPTQAYYVGTDLNNVKDAIAQGMPVMVGMEVFAELESGLCAATGWMGMPADPTNSLGGHMINLIGYDDNLQALLALNQWGSTWGIHNDTSLAGCFWIPYDFFNQYMFDAVAGTPDNGKPLQPQPLPTPFVKPITDNYTITVTPSATSITVGQSITVNGQTLCNGQPYPNASVSYEFDDANGALIAATLTSDTNGKFSMTFTPPSADTITCVATFLDPYGDMPATSTGTITVNQPQPTPSPSPQGVTQLNHIDCATRLTAANVQSLKSSGIKTIGRYLGAKTTSWTKTITPDELKSIHDAGLSVILFWESSPTSAAYFSATQGIADAKQAMTEMAYLGAPKTAAIYFTVDYDAQTSDMTAIESYFKSVYETVNGSYLVGAYGSYDVIAALFKSGYVDKFIQTYAWSNGKLFNGAHGYQYQNDVTVAGISADRDAIFASPGAWPEITVQQDNVASNPTVQNGSTGTVVQQLQIALIRLGYSVVGSADGDFGPNTLSGVKSFQSDYKLTVDGIVGPATWSAIDAALKSIVIPTPPSPAPSPSSTVAATPITAQVNGAKVDAYAINDKTYVIWSAIPGVKSTKTSDGTWNFVTTSVDAKPVSVTLTYADGTSQTSKF</sequence>
<accession>T0C502</accession>
<evidence type="ECO:0000259" key="1">
    <source>
        <dbReference type="Pfam" id="PF00112"/>
    </source>
</evidence>
<dbReference type="InterPro" id="IPR013783">
    <property type="entry name" value="Ig-like_fold"/>
</dbReference>
<dbReference type="EMBL" id="CP080467">
    <property type="protein sequence ID" value="UNO48068.1"/>
    <property type="molecule type" value="Genomic_DNA"/>
</dbReference>
<feature type="domain" description="Rv2525c-like glycoside hydrolase-like" evidence="3">
    <location>
        <begin position="403"/>
        <end position="572"/>
    </location>
</feature>
<reference evidence="5" key="1">
    <citation type="journal article" date="2022" name="G3 (Bethesda)">
        <title>Unveiling the complete genome sequence of Alicyclobacillus acidoterrestris DSM 3922T, a taint-producing strain.</title>
        <authorList>
            <person name="Leonardo I.C."/>
            <person name="Barreto Crespo M.T."/>
            <person name="Gaspar F.B."/>
        </authorList>
    </citation>
    <scope>NUCLEOTIDE SEQUENCE [LARGE SCALE GENOMIC DNA]</scope>
    <source>
        <strain evidence="5">DSM 3922</strain>
    </source>
</reference>
<dbReference type="CDD" id="cd02619">
    <property type="entry name" value="Peptidase_C1"/>
    <property type="match status" value="1"/>
</dbReference>
<dbReference type="eggNOG" id="COG3409">
    <property type="taxonomic scope" value="Bacteria"/>
</dbReference>
<dbReference type="InterPro" id="IPR017853">
    <property type="entry name" value="GH"/>
</dbReference>